<accession>A0ABU1SFX0</accession>
<gene>
    <name evidence="1" type="ORF">J2Y69_003091</name>
</gene>
<name>A0ABU1SFX0_9MICO</name>
<reference evidence="1 2" key="1">
    <citation type="submission" date="2023-07" db="EMBL/GenBank/DDBJ databases">
        <title>Sorghum-associated microbial communities from plants grown in Nebraska, USA.</title>
        <authorList>
            <person name="Schachtman D."/>
        </authorList>
    </citation>
    <scope>NUCLEOTIDE SEQUENCE [LARGE SCALE GENOMIC DNA]</scope>
    <source>
        <strain evidence="1 2">2980</strain>
    </source>
</reference>
<keyword evidence="2" id="KW-1185">Reference proteome</keyword>
<dbReference type="RefSeq" id="WP_310022333.1">
    <property type="nucleotide sequence ID" value="NZ_JAVDUM010000014.1"/>
</dbReference>
<evidence type="ECO:0000313" key="2">
    <source>
        <dbReference type="Proteomes" id="UP001259347"/>
    </source>
</evidence>
<sequence length="51" mass="5426">MNATDALEFIKSLLTEGQHDGGIEVNAPSIEDGALLVDLNGAYFAISVEEF</sequence>
<comment type="caution">
    <text evidence="1">The sequence shown here is derived from an EMBL/GenBank/DDBJ whole genome shotgun (WGS) entry which is preliminary data.</text>
</comment>
<evidence type="ECO:0000313" key="1">
    <source>
        <dbReference type="EMBL" id="MDR6868475.1"/>
    </source>
</evidence>
<protein>
    <submittedName>
        <fullName evidence="1">Uncharacterized protein</fullName>
    </submittedName>
</protein>
<dbReference type="EMBL" id="JAVDUM010000014">
    <property type="protein sequence ID" value="MDR6868475.1"/>
    <property type="molecule type" value="Genomic_DNA"/>
</dbReference>
<dbReference type="Proteomes" id="UP001259347">
    <property type="component" value="Unassembled WGS sequence"/>
</dbReference>
<proteinExistence type="predicted"/>
<organism evidence="1 2">
    <name type="scientific">Microbacterium resistens</name>
    <dbReference type="NCBI Taxonomy" id="156977"/>
    <lineage>
        <taxon>Bacteria</taxon>
        <taxon>Bacillati</taxon>
        <taxon>Actinomycetota</taxon>
        <taxon>Actinomycetes</taxon>
        <taxon>Micrococcales</taxon>
        <taxon>Microbacteriaceae</taxon>
        <taxon>Microbacterium</taxon>
    </lineage>
</organism>